<dbReference type="Gene3D" id="1.10.10.60">
    <property type="entry name" value="Homeodomain-like"/>
    <property type="match status" value="1"/>
</dbReference>
<gene>
    <name evidence="5" type="ORF">GCM10010982_04610</name>
</gene>
<dbReference type="SMART" id="SM00342">
    <property type="entry name" value="HTH_ARAC"/>
    <property type="match status" value="1"/>
</dbReference>
<accession>A0A917YS34</accession>
<dbReference type="SUPFAM" id="SSF46689">
    <property type="entry name" value="Homeodomain-like"/>
    <property type="match status" value="2"/>
</dbReference>
<evidence type="ECO:0000313" key="6">
    <source>
        <dbReference type="Proteomes" id="UP000606935"/>
    </source>
</evidence>
<dbReference type="EMBL" id="BMLS01000001">
    <property type="protein sequence ID" value="GGO64657.1"/>
    <property type="molecule type" value="Genomic_DNA"/>
</dbReference>
<dbReference type="InterPro" id="IPR018062">
    <property type="entry name" value="HTH_AraC-typ_CS"/>
</dbReference>
<dbReference type="AlphaFoldDB" id="A0A917YS34"/>
<dbReference type="Proteomes" id="UP000606935">
    <property type="component" value="Unassembled WGS sequence"/>
</dbReference>
<organism evidence="5 6">
    <name type="scientific">Bowmanella pacifica</name>
    <dbReference type="NCBI Taxonomy" id="502051"/>
    <lineage>
        <taxon>Bacteria</taxon>
        <taxon>Pseudomonadati</taxon>
        <taxon>Pseudomonadota</taxon>
        <taxon>Gammaproteobacteria</taxon>
        <taxon>Alteromonadales</taxon>
        <taxon>Alteromonadaceae</taxon>
        <taxon>Bowmanella</taxon>
    </lineage>
</organism>
<keyword evidence="1" id="KW-0805">Transcription regulation</keyword>
<keyword evidence="6" id="KW-1185">Reference proteome</keyword>
<proteinExistence type="predicted"/>
<dbReference type="RefSeq" id="WP_188689710.1">
    <property type="nucleotide sequence ID" value="NZ_BMLS01000001.1"/>
</dbReference>
<dbReference type="InterPro" id="IPR018060">
    <property type="entry name" value="HTH_AraC"/>
</dbReference>
<evidence type="ECO:0000259" key="4">
    <source>
        <dbReference type="PROSITE" id="PS01124"/>
    </source>
</evidence>
<dbReference type="InterPro" id="IPR050204">
    <property type="entry name" value="AraC_XylS_family_regulators"/>
</dbReference>
<evidence type="ECO:0000256" key="3">
    <source>
        <dbReference type="ARBA" id="ARBA00023163"/>
    </source>
</evidence>
<name>A0A917YS34_9ALTE</name>
<keyword evidence="3" id="KW-0804">Transcription</keyword>
<protein>
    <recommendedName>
        <fullName evidence="4">HTH araC/xylS-type domain-containing protein</fullName>
    </recommendedName>
</protein>
<dbReference type="GO" id="GO:0003700">
    <property type="term" value="F:DNA-binding transcription factor activity"/>
    <property type="evidence" value="ECO:0007669"/>
    <property type="project" value="InterPro"/>
</dbReference>
<keyword evidence="2" id="KW-0238">DNA-binding</keyword>
<comment type="caution">
    <text evidence="5">The sequence shown here is derived from an EMBL/GenBank/DDBJ whole genome shotgun (WGS) entry which is preliminary data.</text>
</comment>
<evidence type="ECO:0000313" key="5">
    <source>
        <dbReference type="EMBL" id="GGO64657.1"/>
    </source>
</evidence>
<evidence type="ECO:0000256" key="1">
    <source>
        <dbReference type="ARBA" id="ARBA00023015"/>
    </source>
</evidence>
<feature type="domain" description="HTH araC/xylS-type" evidence="4">
    <location>
        <begin position="209"/>
        <end position="306"/>
    </location>
</feature>
<dbReference type="Pfam" id="PF06719">
    <property type="entry name" value="AraC_N"/>
    <property type="match status" value="1"/>
</dbReference>
<dbReference type="PROSITE" id="PS01124">
    <property type="entry name" value="HTH_ARAC_FAMILY_2"/>
    <property type="match status" value="1"/>
</dbReference>
<evidence type="ECO:0000256" key="2">
    <source>
        <dbReference type="ARBA" id="ARBA00023125"/>
    </source>
</evidence>
<dbReference type="InterPro" id="IPR009057">
    <property type="entry name" value="Homeodomain-like_sf"/>
</dbReference>
<reference evidence="5" key="2">
    <citation type="submission" date="2020-09" db="EMBL/GenBank/DDBJ databases">
        <authorList>
            <person name="Sun Q."/>
            <person name="Zhou Y."/>
        </authorList>
    </citation>
    <scope>NUCLEOTIDE SEQUENCE</scope>
    <source>
        <strain evidence="5">CGMCC 1.7086</strain>
    </source>
</reference>
<reference evidence="5" key="1">
    <citation type="journal article" date="2014" name="Int. J. Syst. Evol. Microbiol.">
        <title>Complete genome sequence of Corynebacterium casei LMG S-19264T (=DSM 44701T), isolated from a smear-ripened cheese.</title>
        <authorList>
            <consortium name="US DOE Joint Genome Institute (JGI-PGF)"/>
            <person name="Walter F."/>
            <person name="Albersmeier A."/>
            <person name="Kalinowski J."/>
            <person name="Ruckert C."/>
        </authorList>
    </citation>
    <scope>NUCLEOTIDE SEQUENCE</scope>
    <source>
        <strain evidence="5">CGMCC 1.7086</strain>
    </source>
</reference>
<dbReference type="InterPro" id="IPR009594">
    <property type="entry name" value="Tscrpt_reg_HTH_AraC_N"/>
</dbReference>
<dbReference type="Pfam" id="PF12833">
    <property type="entry name" value="HTH_18"/>
    <property type="match status" value="1"/>
</dbReference>
<sequence length="310" mass="35304">MNSSLIRRTALAHTARPVRQLIENRTVFESHEAELSVYDTYEQAQRVGLEAEEVLYCGMLTGRKVLHGSHYDGEFLPHESFVMAPGEKISIDFPEAHPSHPTTCLTLGIGRHKLQEVCDFLNRHAPLPIKHCEWQPGMGYSEHVFHIYHTQSTQLLLERIVNSFLTRDDDRDLVLNLGITELLTRMLRQNGRQFLQRCAQQNPTDNGLHAAISYIDTHLGDNLEIDDLCKQACMSRSKLYQAFKQALGCGPREYIQQRRLEKARALLQGGKSVTQVCFEVGYVSPSHFCRRFSQFYGHSPGALLKRPDAS</sequence>
<dbReference type="GO" id="GO:0043565">
    <property type="term" value="F:sequence-specific DNA binding"/>
    <property type="evidence" value="ECO:0007669"/>
    <property type="project" value="InterPro"/>
</dbReference>
<dbReference type="PROSITE" id="PS00041">
    <property type="entry name" value="HTH_ARAC_FAMILY_1"/>
    <property type="match status" value="1"/>
</dbReference>
<dbReference type="PANTHER" id="PTHR46796">
    <property type="entry name" value="HTH-TYPE TRANSCRIPTIONAL ACTIVATOR RHAS-RELATED"/>
    <property type="match status" value="1"/>
</dbReference>